<keyword evidence="2 4" id="KW-0732">Signal</keyword>
<evidence type="ECO:0000313" key="7">
    <source>
        <dbReference type="Proteomes" id="UP000240572"/>
    </source>
</evidence>
<dbReference type="InterPro" id="IPR028082">
    <property type="entry name" value="Peripla_BP_I"/>
</dbReference>
<accession>A0A2P8D4R0</accession>
<organism evidence="6 7">
    <name type="scientific">Taibaiella chishuiensis</name>
    <dbReference type="NCBI Taxonomy" id="1434707"/>
    <lineage>
        <taxon>Bacteria</taxon>
        <taxon>Pseudomonadati</taxon>
        <taxon>Bacteroidota</taxon>
        <taxon>Chitinophagia</taxon>
        <taxon>Chitinophagales</taxon>
        <taxon>Chitinophagaceae</taxon>
        <taxon>Taibaiella</taxon>
    </lineage>
</organism>
<dbReference type="Pfam" id="PF13458">
    <property type="entry name" value="Peripla_BP_6"/>
    <property type="match status" value="1"/>
</dbReference>
<dbReference type="PROSITE" id="PS51257">
    <property type="entry name" value="PROKAR_LIPOPROTEIN"/>
    <property type="match status" value="1"/>
</dbReference>
<feature type="compositionally biased region" description="Basic and acidic residues" evidence="3">
    <location>
        <begin position="50"/>
        <end position="64"/>
    </location>
</feature>
<sequence length="431" mass="49488">MKKYYTILFFCFACSCFSTTPVHAQFWKKIFKKEEKSKPKKNNNNKKTTKKDEPKLKQKKEPEYDERDLKEVYRIDVLLPLQLNSLVQNGKPVYSKVPEHLQQSLSFYEGISIAADSLKTKRYKIELYVHDISNATSTIAQLTTRRVLDSSDLIIGSLQSPDIPAIATFAKKHKINFISALSPSDAGVKDNPYFVLLQPTLKTHLRQLIKYADKKFNRSPKFIFHSSATAGEKEAYNQLTDALADEKHLDAVDCSAKIPDSAAMAKMFRKNEVNVVFIGILETAKAEQVLNVIATLPREYRFEIFGMPSWKSMRGLSQSSAYMGMSIYYTSPFYFDPTTGPGRYINTAYKNNFGGSPNEMVYRGYETLYWTASLLDKYGPVFNRHISDVSAAQFTRYDIEYSWSKDNDFQYLENNKLYIIHYQNGGFVVEE</sequence>
<evidence type="ECO:0000313" key="6">
    <source>
        <dbReference type="EMBL" id="PSK92159.1"/>
    </source>
</evidence>
<evidence type="ECO:0000256" key="2">
    <source>
        <dbReference type="ARBA" id="ARBA00022729"/>
    </source>
</evidence>
<gene>
    <name evidence="6" type="ORF">B0I18_104257</name>
</gene>
<proteinExistence type="inferred from homology"/>
<feature type="signal peptide" evidence="4">
    <location>
        <begin position="1"/>
        <end position="24"/>
    </location>
</feature>
<feature type="chain" id="PRO_5015145318" evidence="4">
    <location>
        <begin position="25"/>
        <end position="431"/>
    </location>
</feature>
<dbReference type="CDD" id="cd06268">
    <property type="entry name" value="PBP1_ABC_transporter_LIVBP-like"/>
    <property type="match status" value="1"/>
</dbReference>
<reference evidence="6 7" key="1">
    <citation type="submission" date="2018-03" db="EMBL/GenBank/DDBJ databases">
        <title>Genomic Encyclopedia of Type Strains, Phase III (KMG-III): the genomes of soil and plant-associated and newly described type strains.</title>
        <authorList>
            <person name="Whitman W."/>
        </authorList>
    </citation>
    <scope>NUCLEOTIDE SEQUENCE [LARGE SCALE GENOMIC DNA]</scope>
    <source>
        <strain evidence="6 7">CGMCC 1.12700</strain>
    </source>
</reference>
<evidence type="ECO:0000256" key="4">
    <source>
        <dbReference type="SAM" id="SignalP"/>
    </source>
</evidence>
<feature type="compositionally biased region" description="Basic residues" evidence="3">
    <location>
        <begin position="38"/>
        <end position="49"/>
    </location>
</feature>
<evidence type="ECO:0000259" key="5">
    <source>
        <dbReference type="Pfam" id="PF13458"/>
    </source>
</evidence>
<dbReference type="SUPFAM" id="SSF53822">
    <property type="entry name" value="Periplasmic binding protein-like I"/>
    <property type="match status" value="1"/>
</dbReference>
<keyword evidence="7" id="KW-1185">Reference proteome</keyword>
<name>A0A2P8D4R0_9BACT</name>
<feature type="region of interest" description="Disordered" evidence="3">
    <location>
        <begin position="35"/>
        <end position="64"/>
    </location>
</feature>
<evidence type="ECO:0000256" key="3">
    <source>
        <dbReference type="SAM" id="MobiDB-lite"/>
    </source>
</evidence>
<dbReference type="Proteomes" id="UP000240572">
    <property type="component" value="Unassembled WGS sequence"/>
</dbReference>
<comment type="similarity">
    <text evidence="1">Belongs to the leucine-binding protein family.</text>
</comment>
<dbReference type="Gene3D" id="3.40.50.2300">
    <property type="match status" value="2"/>
</dbReference>
<dbReference type="AlphaFoldDB" id="A0A2P8D4R0"/>
<dbReference type="OrthoDB" id="2149800at2"/>
<comment type="caution">
    <text evidence="6">The sequence shown here is derived from an EMBL/GenBank/DDBJ whole genome shotgun (WGS) entry which is preliminary data.</text>
</comment>
<dbReference type="RefSeq" id="WP_106523222.1">
    <property type="nucleotide sequence ID" value="NZ_PYGD01000004.1"/>
</dbReference>
<protein>
    <submittedName>
        <fullName evidence="6">Substrate-binding family protein</fullName>
    </submittedName>
</protein>
<evidence type="ECO:0000256" key="1">
    <source>
        <dbReference type="ARBA" id="ARBA00010062"/>
    </source>
</evidence>
<dbReference type="InterPro" id="IPR028081">
    <property type="entry name" value="Leu-bd"/>
</dbReference>
<dbReference type="EMBL" id="PYGD01000004">
    <property type="protein sequence ID" value="PSK92159.1"/>
    <property type="molecule type" value="Genomic_DNA"/>
</dbReference>
<feature type="domain" description="Leucine-binding protein" evidence="5">
    <location>
        <begin position="110"/>
        <end position="380"/>
    </location>
</feature>